<sequence>MNTIRKYKEKDLENVVDIWYQSSTLAHPFLEPDFVKKVKKDMHEIYIPNSETWVYEEEDKIVGFIGMIGNEIGGLFVLPDQHSKGIGTKLVNLILELHDELEVEVFKKNKIGRAFYDKYGFEFMKEYFDEASNNDVLRLKFKK</sequence>
<dbReference type="PROSITE" id="PS51186">
    <property type="entry name" value="GNAT"/>
    <property type="match status" value="1"/>
</dbReference>
<reference evidence="4 5" key="1">
    <citation type="submission" date="2016-11" db="EMBL/GenBank/DDBJ databases">
        <title>Trade-off between light-utilization and light-protection in marine flavobacteria.</title>
        <authorList>
            <person name="Kumagai Y."/>
        </authorList>
    </citation>
    <scope>NUCLEOTIDE SEQUENCE [LARGE SCALE GENOMIC DNA]</scope>
    <source>
        <strain evidence="4 5">NBRC 107125</strain>
    </source>
</reference>
<protein>
    <submittedName>
        <fullName evidence="4">GNAT family N-acetyltransferase</fullName>
    </submittedName>
</protein>
<dbReference type="STRING" id="716816.BST96_05465"/>
<organism evidence="4 5">
    <name type="scientific">Oceanicoccus sagamiensis</name>
    <dbReference type="NCBI Taxonomy" id="716816"/>
    <lineage>
        <taxon>Bacteria</taxon>
        <taxon>Pseudomonadati</taxon>
        <taxon>Pseudomonadota</taxon>
        <taxon>Gammaproteobacteria</taxon>
        <taxon>Cellvibrionales</taxon>
        <taxon>Spongiibacteraceae</taxon>
        <taxon>Oceanicoccus</taxon>
    </lineage>
</organism>
<dbReference type="KEGG" id="osg:BST96_05465"/>
<dbReference type="PANTHER" id="PTHR43800">
    <property type="entry name" value="PEPTIDYL-LYSINE N-ACETYLTRANSFERASE YJAB"/>
    <property type="match status" value="1"/>
</dbReference>
<keyword evidence="5" id="KW-1185">Reference proteome</keyword>
<dbReference type="Gene3D" id="3.40.630.30">
    <property type="match status" value="1"/>
</dbReference>
<dbReference type="PANTHER" id="PTHR43800:SF1">
    <property type="entry name" value="PEPTIDYL-LYSINE N-ACETYLTRANSFERASE YJAB"/>
    <property type="match status" value="1"/>
</dbReference>
<dbReference type="Proteomes" id="UP000193450">
    <property type="component" value="Chromosome"/>
</dbReference>
<dbReference type="GO" id="GO:0016747">
    <property type="term" value="F:acyltransferase activity, transferring groups other than amino-acyl groups"/>
    <property type="evidence" value="ECO:0007669"/>
    <property type="project" value="InterPro"/>
</dbReference>
<evidence type="ECO:0000256" key="1">
    <source>
        <dbReference type="ARBA" id="ARBA00022679"/>
    </source>
</evidence>
<dbReference type="InterPro" id="IPR016181">
    <property type="entry name" value="Acyl_CoA_acyltransferase"/>
</dbReference>
<evidence type="ECO:0000313" key="4">
    <source>
        <dbReference type="EMBL" id="ARN76308.1"/>
    </source>
</evidence>
<evidence type="ECO:0000256" key="2">
    <source>
        <dbReference type="ARBA" id="ARBA00023315"/>
    </source>
</evidence>
<proteinExistence type="predicted"/>
<evidence type="ECO:0000313" key="5">
    <source>
        <dbReference type="Proteomes" id="UP000193450"/>
    </source>
</evidence>
<keyword evidence="1 4" id="KW-0808">Transferase</keyword>
<feature type="domain" description="N-acetyltransferase" evidence="3">
    <location>
        <begin position="2"/>
        <end position="142"/>
    </location>
</feature>
<dbReference type="InterPro" id="IPR000182">
    <property type="entry name" value="GNAT_dom"/>
</dbReference>
<evidence type="ECO:0000259" key="3">
    <source>
        <dbReference type="PROSITE" id="PS51186"/>
    </source>
</evidence>
<accession>A0A1X9NE44</accession>
<gene>
    <name evidence="4" type="ORF">BST96_05465</name>
</gene>
<keyword evidence="2" id="KW-0012">Acyltransferase</keyword>
<dbReference type="SUPFAM" id="SSF55729">
    <property type="entry name" value="Acyl-CoA N-acyltransferases (Nat)"/>
    <property type="match status" value="1"/>
</dbReference>
<dbReference type="AlphaFoldDB" id="A0A1X9NE44"/>
<dbReference type="Pfam" id="PF13508">
    <property type="entry name" value="Acetyltransf_7"/>
    <property type="match status" value="1"/>
</dbReference>
<dbReference type="CDD" id="cd04301">
    <property type="entry name" value="NAT_SF"/>
    <property type="match status" value="1"/>
</dbReference>
<name>A0A1X9NE44_9GAMM</name>
<dbReference type="EMBL" id="CP019343">
    <property type="protein sequence ID" value="ARN76308.1"/>
    <property type="molecule type" value="Genomic_DNA"/>
</dbReference>